<evidence type="ECO:0000256" key="3">
    <source>
        <dbReference type="ARBA" id="ARBA00005995"/>
    </source>
</evidence>
<feature type="region of interest" description="Disordered" evidence="8">
    <location>
        <begin position="154"/>
        <end position="260"/>
    </location>
</feature>
<feature type="region of interest" description="Disordered" evidence="8">
    <location>
        <begin position="563"/>
        <end position="582"/>
    </location>
</feature>
<evidence type="ECO:0000256" key="7">
    <source>
        <dbReference type="ARBA" id="ARBA00023002"/>
    </source>
</evidence>
<dbReference type="Gene3D" id="3.50.50.60">
    <property type="entry name" value="FAD/NAD(P)-binding domain"/>
    <property type="match status" value="1"/>
</dbReference>
<dbReference type="InterPro" id="IPR002937">
    <property type="entry name" value="Amino_oxidase"/>
</dbReference>
<dbReference type="Gene3D" id="3.90.660.10">
    <property type="match status" value="1"/>
</dbReference>
<comment type="subcellular location">
    <subcellularLocation>
        <location evidence="2">Cytoplasm</location>
    </subcellularLocation>
</comment>
<keyword evidence="6" id="KW-0274">FAD</keyword>
<feature type="domain" description="Amine oxidase" evidence="9">
    <location>
        <begin position="24"/>
        <end position="101"/>
    </location>
</feature>
<evidence type="ECO:0000256" key="4">
    <source>
        <dbReference type="ARBA" id="ARBA00022490"/>
    </source>
</evidence>
<dbReference type="Pfam" id="PF01593">
    <property type="entry name" value="Amino_oxidase"/>
    <property type="match status" value="2"/>
</dbReference>
<feature type="region of interest" description="Disordered" evidence="8">
    <location>
        <begin position="400"/>
        <end position="555"/>
    </location>
</feature>
<dbReference type="Proteomes" id="UP001374579">
    <property type="component" value="Unassembled WGS sequence"/>
</dbReference>
<evidence type="ECO:0000256" key="6">
    <source>
        <dbReference type="ARBA" id="ARBA00022827"/>
    </source>
</evidence>
<dbReference type="PANTHER" id="PTHR10742:SF405">
    <property type="entry name" value="PEROXISOMAL N(1)-ACETYL-SPERMINE_SPERMIDINE OXIDASE"/>
    <property type="match status" value="1"/>
</dbReference>
<sequence length="829" mass="91727">MTSSPKALIELAPNPRVLVVGAGFAGVAAAEALRERGVEEVLVLEAQDRPGGRVQKIELEGGFAEPGAQFIHGEKGNKLFDLAQQYGLLMDASLYQDAEKTKDSSAADYEDHDFATSRGERLDRDSVARLIRVVNKVFRDYANSFFADAALKEETDTQNGESNTLNEESNTVNAQTKTLNGERSTMNAESNTLNAKKTQNGAECSDPKGKSNTLNAQSNTPKQQEGGQNVTKRKNITVEETTPTQNGTAQNEEKKLSNQNGVTMKSASTAFGDNCSIIDYSGAVLDEDGNSKKRPSTFVDVLKKAREQILALDGDEPEEIKIAILKWMEQWEYTDNGARLPELSLQAYGKYAYLEGYGLTLTSSGLEDVHSTFLARSLPPHDLLLGKAVKNIYWTELPSSDSLAGRPSSDRRAERPSSDYRAERTSSDSLAERPSSDRLAERPSSDCRAERTSSDSLAERPSSDRCAGRPSAEPFAERPSSDRRAERPSSDSLAERPSSDQWAERPAQDHECQNEHNGEVSRNDVVGSRCSDYEADRSYQPLREKGNTDVLNSKPEATETLKVNGTVHSPHGSKRCLPSQQKSSEKSTAVRVVCEDGEEFWADHVIVTSSIGYLKQHEATMFKPQLPEKVCQAIHHMGFSTVAKVCLVWDDLHEVLDPEVEGIQFLWLGSCPLLPPSDRTPRKTRTGGNWYDMLQGFERVPSHKGMLLTWLAGEEADIMEDLPEREVKDVLYELLVQFTNNKDLPRPKQIVRSQWHSNPYILGGYSYIPADMDPESHNLLSEPLPSKQNPVLQLSGEATSPRFYSAVHGAIDSGQRAARAILRHYKVTS</sequence>
<feature type="compositionally biased region" description="Polar residues" evidence="8">
    <location>
        <begin position="238"/>
        <end position="250"/>
    </location>
</feature>
<feature type="domain" description="Amine oxidase" evidence="9">
    <location>
        <begin position="587"/>
        <end position="822"/>
    </location>
</feature>
<evidence type="ECO:0000256" key="2">
    <source>
        <dbReference type="ARBA" id="ARBA00004496"/>
    </source>
</evidence>
<keyword evidence="11" id="KW-1185">Reference proteome</keyword>
<gene>
    <name evidence="10" type="ORF">V1264_013924</name>
</gene>
<dbReference type="PRINTS" id="PR00419">
    <property type="entry name" value="ADXRDTASE"/>
</dbReference>
<protein>
    <recommendedName>
        <fullName evidence="9">Amine oxidase domain-containing protein</fullName>
    </recommendedName>
</protein>
<dbReference type="AlphaFoldDB" id="A0AAN9BRE5"/>
<proteinExistence type="inferred from homology"/>
<dbReference type="SUPFAM" id="SSF54373">
    <property type="entry name" value="FAD-linked reductases, C-terminal domain"/>
    <property type="match status" value="1"/>
</dbReference>
<feature type="compositionally biased region" description="Basic and acidic residues" evidence="8">
    <location>
        <begin position="531"/>
        <end position="547"/>
    </location>
</feature>
<keyword evidence="7" id="KW-0560">Oxidoreductase</keyword>
<dbReference type="InterPro" id="IPR036188">
    <property type="entry name" value="FAD/NAD-bd_sf"/>
</dbReference>
<reference evidence="10 11" key="1">
    <citation type="submission" date="2024-02" db="EMBL/GenBank/DDBJ databases">
        <title>Chromosome-scale genome assembly of the rough periwinkle Littorina saxatilis.</title>
        <authorList>
            <person name="De Jode A."/>
            <person name="Faria R."/>
            <person name="Formenti G."/>
            <person name="Sims Y."/>
            <person name="Smith T.P."/>
            <person name="Tracey A."/>
            <person name="Wood J.M.D."/>
            <person name="Zagrodzka Z.B."/>
            <person name="Johannesson K."/>
            <person name="Butlin R.K."/>
            <person name="Leder E.H."/>
        </authorList>
    </citation>
    <scope>NUCLEOTIDE SEQUENCE [LARGE SCALE GENOMIC DNA]</scope>
    <source>
        <strain evidence="10">Snail1</strain>
        <tissue evidence="10">Muscle</tissue>
    </source>
</reference>
<dbReference type="PANTHER" id="PTHR10742">
    <property type="entry name" value="FLAVIN MONOAMINE OXIDASE"/>
    <property type="match status" value="1"/>
</dbReference>
<dbReference type="SUPFAM" id="SSF51905">
    <property type="entry name" value="FAD/NAD(P)-binding domain"/>
    <property type="match status" value="2"/>
</dbReference>
<evidence type="ECO:0000256" key="5">
    <source>
        <dbReference type="ARBA" id="ARBA00022630"/>
    </source>
</evidence>
<dbReference type="GO" id="GO:0046592">
    <property type="term" value="F:polyamine oxidase activity"/>
    <property type="evidence" value="ECO:0007669"/>
    <property type="project" value="TreeGrafter"/>
</dbReference>
<dbReference type="InterPro" id="IPR050281">
    <property type="entry name" value="Flavin_monoamine_oxidase"/>
</dbReference>
<evidence type="ECO:0000256" key="1">
    <source>
        <dbReference type="ARBA" id="ARBA00001974"/>
    </source>
</evidence>
<comment type="cofactor">
    <cofactor evidence="1">
        <name>FAD</name>
        <dbReference type="ChEBI" id="CHEBI:57692"/>
    </cofactor>
</comment>
<feature type="compositionally biased region" description="Polar residues" evidence="8">
    <location>
        <begin position="157"/>
        <end position="202"/>
    </location>
</feature>
<dbReference type="EMBL" id="JBAMIC010000003">
    <property type="protein sequence ID" value="KAK7109979.1"/>
    <property type="molecule type" value="Genomic_DNA"/>
</dbReference>
<evidence type="ECO:0000256" key="8">
    <source>
        <dbReference type="SAM" id="MobiDB-lite"/>
    </source>
</evidence>
<feature type="compositionally biased region" description="Basic and acidic residues" evidence="8">
    <location>
        <begin position="475"/>
        <end position="522"/>
    </location>
</feature>
<keyword evidence="5" id="KW-0285">Flavoprotein</keyword>
<feature type="compositionally biased region" description="Polar residues" evidence="8">
    <location>
        <begin position="210"/>
        <end position="230"/>
    </location>
</feature>
<comment type="similarity">
    <text evidence="3">Belongs to the flavin monoamine oxidase family.</text>
</comment>
<evidence type="ECO:0000313" key="11">
    <source>
        <dbReference type="Proteomes" id="UP001374579"/>
    </source>
</evidence>
<accession>A0AAN9BRE5</accession>
<evidence type="ECO:0000313" key="10">
    <source>
        <dbReference type="EMBL" id="KAK7109979.1"/>
    </source>
</evidence>
<dbReference type="GO" id="GO:0005737">
    <property type="term" value="C:cytoplasm"/>
    <property type="evidence" value="ECO:0007669"/>
    <property type="project" value="UniProtKB-SubCell"/>
</dbReference>
<name>A0AAN9BRE5_9CAEN</name>
<comment type="caution">
    <text evidence="10">The sequence shown here is derived from an EMBL/GenBank/DDBJ whole genome shotgun (WGS) entry which is preliminary data.</text>
</comment>
<organism evidence="10 11">
    <name type="scientific">Littorina saxatilis</name>
    <dbReference type="NCBI Taxonomy" id="31220"/>
    <lineage>
        <taxon>Eukaryota</taxon>
        <taxon>Metazoa</taxon>
        <taxon>Spiralia</taxon>
        <taxon>Lophotrochozoa</taxon>
        <taxon>Mollusca</taxon>
        <taxon>Gastropoda</taxon>
        <taxon>Caenogastropoda</taxon>
        <taxon>Littorinimorpha</taxon>
        <taxon>Littorinoidea</taxon>
        <taxon>Littorinidae</taxon>
        <taxon>Littorina</taxon>
    </lineage>
</organism>
<feature type="compositionally biased region" description="Basic and acidic residues" evidence="8">
    <location>
        <begin position="408"/>
        <end position="467"/>
    </location>
</feature>
<evidence type="ECO:0000259" key="9">
    <source>
        <dbReference type="Pfam" id="PF01593"/>
    </source>
</evidence>
<keyword evidence="4" id="KW-0963">Cytoplasm</keyword>